<name>A0A9E6MRI4_9ACTN</name>
<evidence type="ECO:0000256" key="1">
    <source>
        <dbReference type="SAM" id="MobiDB-lite"/>
    </source>
</evidence>
<feature type="compositionally biased region" description="Polar residues" evidence="1">
    <location>
        <begin position="181"/>
        <end position="190"/>
    </location>
</feature>
<protein>
    <submittedName>
        <fullName evidence="5">Uncharacterized protein</fullName>
    </submittedName>
</protein>
<proteinExistence type="predicted"/>
<keyword evidence="2" id="KW-0472">Membrane</keyword>
<reference evidence="4 6" key="1">
    <citation type="submission" date="2019-11" db="EMBL/GenBank/DDBJ databases">
        <title>Eggerthellaceae novel genus isolated from the rectal contents of marmort.</title>
        <authorList>
            <person name="Zhang G."/>
        </authorList>
    </citation>
    <scope>NUCLEOTIDE SEQUENCE [LARGE SCALE GENOMIC DNA]</scope>
    <source>
        <strain evidence="6">zg-886</strain>
        <strain evidence="4">Zg-886</strain>
    </source>
</reference>
<evidence type="ECO:0000313" key="5">
    <source>
        <dbReference type="EMBL" id="QTU84406.1"/>
    </source>
</evidence>
<keyword evidence="2" id="KW-0812">Transmembrane</keyword>
<organism evidence="5 7">
    <name type="scientific">Xiamenia xianingshaonis</name>
    <dbReference type="NCBI Taxonomy" id="2682776"/>
    <lineage>
        <taxon>Bacteria</taxon>
        <taxon>Bacillati</taxon>
        <taxon>Actinomycetota</taxon>
        <taxon>Coriobacteriia</taxon>
        <taxon>Eggerthellales</taxon>
        <taxon>Eggerthellaceae</taxon>
        <taxon>Xiamenia</taxon>
    </lineage>
</organism>
<evidence type="ECO:0000256" key="3">
    <source>
        <dbReference type="SAM" id="SignalP"/>
    </source>
</evidence>
<gene>
    <name evidence="4" type="ORF">GMI68_03810</name>
    <name evidence="5" type="ORF">J7S26_00220</name>
</gene>
<dbReference type="KEGG" id="ebz:J7S26_00220"/>
<accession>A0A9E6MRI4</accession>
<evidence type="ECO:0000313" key="4">
    <source>
        <dbReference type="EMBL" id="NHM13904.1"/>
    </source>
</evidence>
<reference evidence="5" key="2">
    <citation type="submission" date="2021-04" db="EMBL/GenBank/DDBJ databases">
        <title>Novel species in family Eggerthellaceae.</title>
        <authorList>
            <person name="Zhang G."/>
        </authorList>
    </citation>
    <scope>NUCLEOTIDE SEQUENCE</scope>
    <source>
        <strain evidence="5">Zg-886</strain>
    </source>
</reference>
<evidence type="ECO:0000313" key="7">
    <source>
        <dbReference type="Proteomes" id="UP000671910"/>
    </source>
</evidence>
<sequence length="342" mass="35430">MRWPANIARTAVAVILAAGVALGAPLTASTSAAVDGGAASREAAAPGEAASRAASPWLAWAEDDPQPDPANAGATLPDDAADKGPLNGTDAEAGTDEGGTDAAGPSDQAPSGTDAAPGPEDRKLGPDDPAADGNSVDDFGLPAESPLFGGVEEPDVEEQPKSNEPTAPSTNEEAPKDDWLSDNNAVMPQQLPDSSFIYDTSIQDLSAADPYFDNQTVQVTGEVVGDSIRATLRGRYRWIVLSSAADSSTISVYLSEESAAKIDQFGRYGVRGTTLKVRGTFHLACAQHDGASDLHAEDVAVVSPGETVHETFDPHAFIPGAVLVSVGLAMMMVFYLLSERRR</sequence>
<evidence type="ECO:0000313" key="6">
    <source>
        <dbReference type="Proteomes" id="UP000636394"/>
    </source>
</evidence>
<keyword evidence="2" id="KW-1133">Transmembrane helix</keyword>
<feature type="region of interest" description="Disordered" evidence="1">
    <location>
        <begin position="44"/>
        <end position="190"/>
    </location>
</feature>
<keyword evidence="6" id="KW-1185">Reference proteome</keyword>
<feature type="signal peptide" evidence="3">
    <location>
        <begin position="1"/>
        <end position="23"/>
    </location>
</feature>
<evidence type="ECO:0000256" key="2">
    <source>
        <dbReference type="SAM" id="Phobius"/>
    </source>
</evidence>
<dbReference type="EMBL" id="CP072829">
    <property type="protein sequence ID" value="QTU84406.1"/>
    <property type="molecule type" value="Genomic_DNA"/>
</dbReference>
<dbReference type="AlphaFoldDB" id="A0A9E6MRI4"/>
<dbReference type="EMBL" id="WPCR01000004">
    <property type="protein sequence ID" value="NHM13904.1"/>
    <property type="molecule type" value="Genomic_DNA"/>
</dbReference>
<keyword evidence="3" id="KW-0732">Signal</keyword>
<dbReference type="Proteomes" id="UP000671910">
    <property type="component" value="Chromosome"/>
</dbReference>
<dbReference type="Proteomes" id="UP000636394">
    <property type="component" value="Unassembled WGS sequence"/>
</dbReference>
<dbReference type="RefSeq" id="WP_166339020.1">
    <property type="nucleotide sequence ID" value="NZ_CP072829.1"/>
</dbReference>
<feature type="compositionally biased region" description="Polar residues" evidence="1">
    <location>
        <begin position="162"/>
        <end position="172"/>
    </location>
</feature>
<feature type="transmembrane region" description="Helical" evidence="2">
    <location>
        <begin position="316"/>
        <end position="337"/>
    </location>
</feature>
<feature type="compositionally biased region" description="Low complexity" evidence="1">
    <location>
        <begin position="44"/>
        <end position="56"/>
    </location>
</feature>
<feature type="chain" id="PRO_5039154397" evidence="3">
    <location>
        <begin position="24"/>
        <end position="342"/>
    </location>
</feature>